<protein>
    <submittedName>
        <fullName evidence="2">Meiotic DNA integrity checkpoint</fullName>
        <ecNumber evidence="2">1.4.3.21</ecNumber>
    </submittedName>
</protein>
<name>A0ABR4N410_9FUNG</name>
<dbReference type="Proteomes" id="UP001527925">
    <property type="component" value="Unassembled WGS sequence"/>
</dbReference>
<evidence type="ECO:0000313" key="2">
    <source>
        <dbReference type="EMBL" id="KAL2914276.1"/>
    </source>
</evidence>
<sequence>MSDTGDIELLLEVETMFETSGWEDGYRDGVKAGMLEGRVFGCERGFLFGVETGFYSGFAELWQAVAMQAPPEAGDATDATDAAGGAGDASASTGVSARAHKQLAQLREAAARFPRENGASVDPQLEMDRLRGRYRTAAAALRVTEPAFRPAKTGLTF</sequence>
<evidence type="ECO:0000256" key="1">
    <source>
        <dbReference type="SAM" id="MobiDB-lite"/>
    </source>
</evidence>
<keyword evidence="2" id="KW-0560">Oxidoreductase</keyword>
<comment type="caution">
    <text evidence="2">The sequence shown here is derived from an EMBL/GenBank/DDBJ whole genome shotgun (WGS) entry which is preliminary data.</text>
</comment>
<feature type="compositionally biased region" description="Low complexity" evidence="1">
    <location>
        <begin position="73"/>
        <end position="94"/>
    </location>
</feature>
<reference evidence="2 3" key="1">
    <citation type="submission" date="2023-09" db="EMBL/GenBank/DDBJ databases">
        <title>Pangenome analysis of Batrachochytrium dendrobatidis and related Chytrids.</title>
        <authorList>
            <person name="Yacoub M.N."/>
            <person name="Stajich J.E."/>
            <person name="James T.Y."/>
        </authorList>
    </citation>
    <scope>NUCLEOTIDE SEQUENCE [LARGE SCALE GENOMIC DNA]</scope>
    <source>
        <strain evidence="2 3">JEL0888</strain>
    </source>
</reference>
<feature type="region of interest" description="Disordered" evidence="1">
    <location>
        <begin position="70"/>
        <end position="94"/>
    </location>
</feature>
<proteinExistence type="predicted"/>
<evidence type="ECO:0000313" key="3">
    <source>
        <dbReference type="Proteomes" id="UP001527925"/>
    </source>
</evidence>
<accession>A0ABR4N410</accession>
<dbReference type="PANTHER" id="PTHR28532">
    <property type="entry name" value="GEO13458P1"/>
    <property type="match status" value="1"/>
</dbReference>
<dbReference type="GO" id="GO:0008131">
    <property type="term" value="F:primary methylamine oxidase activity"/>
    <property type="evidence" value="ECO:0007669"/>
    <property type="project" value="UniProtKB-EC"/>
</dbReference>
<keyword evidence="3" id="KW-1185">Reference proteome</keyword>
<dbReference type="EMBL" id="JADGIZ020000035">
    <property type="protein sequence ID" value="KAL2914276.1"/>
    <property type="molecule type" value="Genomic_DNA"/>
</dbReference>
<dbReference type="EC" id="1.4.3.21" evidence="2"/>
<dbReference type="PANTHER" id="PTHR28532:SF1">
    <property type="entry name" value="ORAL CANCER OVEREXPRESSED 1"/>
    <property type="match status" value="1"/>
</dbReference>
<dbReference type="InterPro" id="IPR052436">
    <property type="entry name" value="LTO1_adapter"/>
</dbReference>
<organism evidence="2 3">
    <name type="scientific">Polyrhizophydium stewartii</name>
    <dbReference type="NCBI Taxonomy" id="2732419"/>
    <lineage>
        <taxon>Eukaryota</taxon>
        <taxon>Fungi</taxon>
        <taxon>Fungi incertae sedis</taxon>
        <taxon>Chytridiomycota</taxon>
        <taxon>Chytridiomycota incertae sedis</taxon>
        <taxon>Chytridiomycetes</taxon>
        <taxon>Rhizophydiales</taxon>
        <taxon>Rhizophydiales incertae sedis</taxon>
        <taxon>Polyrhizophydium</taxon>
    </lineage>
</organism>
<gene>
    <name evidence="2" type="primary">ORAOV1</name>
    <name evidence="2" type="ORF">HK105_206222</name>
</gene>